<dbReference type="SUPFAM" id="SSF100920">
    <property type="entry name" value="Heat shock protein 70kD (HSP70), peptide-binding domain"/>
    <property type="match status" value="1"/>
</dbReference>
<feature type="compositionally biased region" description="Acidic residues" evidence="6">
    <location>
        <begin position="888"/>
        <end position="901"/>
    </location>
</feature>
<feature type="domain" description="Kinesin motor" evidence="7">
    <location>
        <begin position="83"/>
        <end position="451"/>
    </location>
</feature>
<protein>
    <recommendedName>
        <fullName evidence="7">Kinesin motor domain-containing protein</fullName>
    </recommendedName>
</protein>
<dbReference type="Pfam" id="PF00225">
    <property type="entry name" value="Kinesin"/>
    <property type="match status" value="1"/>
</dbReference>
<dbReference type="PROSITE" id="PS00329">
    <property type="entry name" value="HSP70_2"/>
    <property type="match status" value="1"/>
</dbReference>
<reference evidence="8" key="1">
    <citation type="submission" date="2023-03" db="EMBL/GenBank/DDBJ databases">
        <title>Chromosome-scale reference genome and RAD-based genetic map of yellow starthistle (Centaurea solstitialis) reveal putative structural variation and QTLs associated with invader traits.</title>
        <authorList>
            <person name="Reatini B."/>
            <person name="Cang F.A."/>
            <person name="Jiang Q."/>
            <person name="Mckibben M.T.W."/>
            <person name="Barker M.S."/>
            <person name="Rieseberg L.H."/>
            <person name="Dlugosch K.M."/>
        </authorList>
    </citation>
    <scope>NUCLEOTIDE SEQUENCE</scope>
    <source>
        <strain evidence="8">CAN-66</strain>
        <tissue evidence="8">Leaf</tissue>
    </source>
</reference>
<evidence type="ECO:0000259" key="7">
    <source>
        <dbReference type="PROSITE" id="PS50067"/>
    </source>
</evidence>
<dbReference type="GO" id="GO:0008017">
    <property type="term" value="F:microtubule binding"/>
    <property type="evidence" value="ECO:0007669"/>
    <property type="project" value="InterPro"/>
</dbReference>
<dbReference type="PROSITE" id="PS01036">
    <property type="entry name" value="HSP70_3"/>
    <property type="match status" value="1"/>
</dbReference>
<dbReference type="GO" id="GO:0005524">
    <property type="term" value="F:ATP binding"/>
    <property type="evidence" value="ECO:0007669"/>
    <property type="project" value="UniProtKB-UniRule"/>
</dbReference>
<sequence>METNSPPPCPNTVTVRRNPPRRARPTPSSAAAAVPPPSSKKQPSAIRSFPIDDILSMDVPILENPNHSIPDSVPPEESSSLDKLKVFLRIRPVLTQQKVGGLAKNGGQKNVWPQNPSKRKEALKTAKAAGKKKNSEICLKVNDSHSVTLCPPQSLADARRTKSEVYQGFTHVFSPESTQLEVYERMVNPLVVDFLNGKSGMLAAMGPSGSGKTHTVFGSTREPGMVSLALREIFSAKERNGSKYTRTFYLSMFEIYSERGKGEKIMDLSHEGGDLYMQQSTIKGLQEAVIHDTQQAESLIASGMLKRSTAMTNSNIQSSRSQCIINIRTDLDIIDQDAGTQSSTALLTIVDLAGAEREKRTGNQGARLLESNFINNTSMVFGLCLRSLLEHQKNPKKPFHKHFQNSLLTKYLREFLEGKKRMALILTAKSGEEDYQDTSYLLRQASPYMNIKFENVEEQPANAFGNKRRTQTLPKAEQGKRMKFSSNEVCLDGEVKGSMHQLSTEELPAQVREVESNDLQANENTFVNVNINEPAKRARENQILLNFSRALWNVLKEYKNKLEASENANDSLRHSLAIEKDRYSALETELNIVKASCSCGKEAEILLVEENGLKAKSANCSLELEAYQPSDVHEGTSTVEVVSTSLNVQNFEEHCNEKDIVPWDYVVFDREDLKELEDSIDIAGLDISESVVSDSELLVHGDEVSSIVKEDQEQHKEEVSSSDHCESECIEKQNLLDGAVARSVAVDLDCLSTVSLSLEEYNNKGVSSVEVVSISRNLEEQRDEEVDVSNTNVVDKQEFQEVEGKEANEPISAGQGSVVPSVVKEEVASFLEEGQPEQEEKEKVDVPSTNVVDEQDFKEVEEKEANGEISDCHTSDSAGQGSVLPSTVEDESSSFLEEDQQHEEKEVSVSISSSNLEGLKCMENRQALDDEIADQQLACPEDVIGSQVCNVTKPSIFVFQIHHPHNLYGHPLPPTSGTTITTAVAGTIDTGTGTSDPSVDTSETPVDISGTSGTIETTAGTTETTAGTIETTPIYIKSFSRLRPASSVMLRNVNILDIDDAAEIPKGKRGEKEDGRKRTQVSDAFDHSYLSPNRYMFRSSTCFKMSTRVEGTAVGIDLGTTYSCVAAWFDKHDRVEIIPNEQGNKITPSCVAWNDTIELLVGEGAKNQINRNPKNTFFDVKRLVGSRFSDTAVQKDIDSWPFKVIEGSDEKPMLVLQLESHDKKFSPEEISSIILKNLKQSAEAYLGTTVADAVITVPAYFSDKQRQATKDAATLAGLNVMRLLSEPTAAAIAYGVDKSADKNCPKEKNVFVFDMGGGTFDVSLLNISNAGNVNVKAVGGDTHLGGEYFDKAMVNHCVQEFNKRHKKDINMNARAMVRLKVACEKAKRDLSSTIQTTIEIDSLYEGIDFSMKVTRAKFEELNSGFFKKCIEHVENCLRDGNMHKNNVDDVVMVGGSTRIPKVQQLLTEFFDCKPLCKSINADEAVAHGAALLAAKLSGNGNEIVKDLGESKKIKENIFLDEFVLYGIPEAPAGGQNIKIWFNIDANGILNVTAEVVSTEVQFIIHQVQLLEALNSGFLHVLKPLAITSESLRLRPASSVMLRNVNILDIDDATEMPKGKRGEKEDGRKRTQGSISLLRLLKQNLPRN</sequence>
<comment type="caution">
    <text evidence="8">The sequence shown here is derived from an EMBL/GenBank/DDBJ whole genome shotgun (WGS) entry which is preliminary data.</text>
</comment>
<comment type="similarity">
    <text evidence="5">Belongs to the TRAFAC class myosin-kinesin ATPase superfamily. Kinesin family.</text>
</comment>
<feature type="region of interest" description="Disordered" evidence="6">
    <location>
        <begin position="830"/>
        <end position="912"/>
    </location>
</feature>
<keyword evidence="9" id="KW-1185">Reference proteome</keyword>
<dbReference type="SUPFAM" id="SSF52540">
    <property type="entry name" value="P-loop containing nucleoside triphosphate hydrolases"/>
    <property type="match status" value="1"/>
</dbReference>
<dbReference type="InterPro" id="IPR013126">
    <property type="entry name" value="Hsp_70_fam"/>
</dbReference>
<accession>A0AA38T1E6</accession>
<feature type="region of interest" description="Disordered" evidence="6">
    <location>
        <begin position="991"/>
        <end position="1018"/>
    </location>
</feature>
<feature type="compositionally biased region" description="Basic and acidic residues" evidence="6">
    <location>
        <begin position="1614"/>
        <end position="1628"/>
    </location>
</feature>
<evidence type="ECO:0000256" key="1">
    <source>
        <dbReference type="ARBA" id="ARBA00004319"/>
    </source>
</evidence>
<dbReference type="Pfam" id="PF00012">
    <property type="entry name" value="HSP70"/>
    <property type="match status" value="2"/>
</dbReference>
<evidence type="ECO:0000313" key="9">
    <source>
        <dbReference type="Proteomes" id="UP001172457"/>
    </source>
</evidence>
<dbReference type="CDD" id="cd24028">
    <property type="entry name" value="ASKHA_NBD_HSP70_HSPA1-like"/>
    <property type="match status" value="1"/>
</dbReference>
<dbReference type="GO" id="GO:0140662">
    <property type="term" value="F:ATP-dependent protein folding chaperone"/>
    <property type="evidence" value="ECO:0007669"/>
    <property type="project" value="InterPro"/>
</dbReference>
<feature type="compositionally biased region" description="Basic and acidic residues" evidence="6">
    <location>
        <begin position="855"/>
        <end position="874"/>
    </location>
</feature>
<dbReference type="InterPro" id="IPR001752">
    <property type="entry name" value="Kinesin_motor_dom"/>
</dbReference>
<feature type="region of interest" description="Disordered" evidence="6">
    <location>
        <begin position="783"/>
        <end position="818"/>
    </location>
</feature>
<feature type="compositionally biased region" description="Polar residues" evidence="6">
    <location>
        <begin position="995"/>
        <end position="1004"/>
    </location>
</feature>
<feature type="compositionally biased region" description="Low complexity" evidence="6">
    <location>
        <begin position="1008"/>
        <end position="1018"/>
    </location>
</feature>
<dbReference type="GO" id="GO:0007018">
    <property type="term" value="P:microtubule-based movement"/>
    <property type="evidence" value="ECO:0007669"/>
    <property type="project" value="InterPro"/>
</dbReference>
<dbReference type="GO" id="GO:0003777">
    <property type="term" value="F:microtubule motor activity"/>
    <property type="evidence" value="ECO:0007669"/>
    <property type="project" value="InterPro"/>
</dbReference>
<dbReference type="Gene3D" id="3.30.30.30">
    <property type="match status" value="1"/>
</dbReference>
<dbReference type="Gene3D" id="3.30.420.40">
    <property type="match status" value="2"/>
</dbReference>
<dbReference type="GO" id="GO:0005788">
    <property type="term" value="C:endoplasmic reticulum lumen"/>
    <property type="evidence" value="ECO:0007669"/>
    <property type="project" value="UniProtKB-SubCell"/>
</dbReference>
<name>A0AA38T1E6_9ASTR</name>
<feature type="compositionally biased region" description="Polar residues" evidence="6">
    <location>
        <begin position="875"/>
        <end position="885"/>
    </location>
</feature>
<dbReference type="InterPro" id="IPR027417">
    <property type="entry name" value="P-loop_NTPase"/>
</dbReference>
<keyword evidence="4 5" id="KW-0505">Motor protein</keyword>
<gene>
    <name evidence="8" type="ORF">OSB04_028884</name>
</gene>
<dbReference type="PROSITE" id="PS00297">
    <property type="entry name" value="HSP70_1"/>
    <property type="match status" value="1"/>
</dbReference>
<feature type="region of interest" description="Disordered" evidence="6">
    <location>
        <begin position="1"/>
        <end position="49"/>
    </location>
</feature>
<keyword evidence="2 5" id="KW-0547">Nucleotide-binding</keyword>
<dbReference type="PANTHER" id="PTHR19375">
    <property type="entry name" value="HEAT SHOCK PROTEIN 70KDA"/>
    <property type="match status" value="1"/>
</dbReference>
<evidence type="ECO:0000256" key="3">
    <source>
        <dbReference type="ARBA" id="ARBA00022840"/>
    </source>
</evidence>
<evidence type="ECO:0000256" key="4">
    <source>
        <dbReference type="ARBA" id="ARBA00023175"/>
    </source>
</evidence>
<dbReference type="FunFam" id="3.30.30.30:FF:000005">
    <property type="entry name" value="Heat shock protein ssb1"/>
    <property type="match status" value="1"/>
</dbReference>
<dbReference type="PROSITE" id="PS50067">
    <property type="entry name" value="KINESIN_MOTOR_2"/>
    <property type="match status" value="1"/>
</dbReference>
<dbReference type="PRINTS" id="PR00301">
    <property type="entry name" value="HEATSHOCK70"/>
</dbReference>
<feature type="compositionally biased region" description="Basic and acidic residues" evidence="6">
    <location>
        <begin position="795"/>
        <end position="808"/>
    </location>
</feature>
<evidence type="ECO:0000256" key="6">
    <source>
        <dbReference type="SAM" id="MobiDB-lite"/>
    </source>
</evidence>
<dbReference type="Gene3D" id="3.40.850.10">
    <property type="entry name" value="Kinesin motor domain"/>
    <property type="match status" value="1"/>
</dbReference>
<keyword evidence="3 5" id="KW-0067">ATP-binding</keyword>
<organism evidence="8 9">
    <name type="scientific">Centaurea solstitialis</name>
    <name type="common">yellow star-thistle</name>
    <dbReference type="NCBI Taxonomy" id="347529"/>
    <lineage>
        <taxon>Eukaryota</taxon>
        <taxon>Viridiplantae</taxon>
        <taxon>Streptophyta</taxon>
        <taxon>Embryophyta</taxon>
        <taxon>Tracheophyta</taxon>
        <taxon>Spermatophyta</taxon>
        <taxon>Magnoliopsida</taxon>
        <taxon>eudicotyledons</taxon>
        <taxon>Gunneridae</taxon>
        <taxon>Pentapetalae</taxon>
        <taxon>asterids</taxon>
        <taxon>campanulids</taxon>
        <taxon>Asterales</taxon>
        <taxon>Asteraceae</taxon>
        <taxon>Carduoideae</taxon>
        <taxon>Cardueae</taxon>
        <taxon>Centaureinae</taxon>
        <taxon>Centaurea</taxon>
    </lineage>
</organism>
<dbReference type="InterPro" id="IPR043129">
    <property type="entry name" value="ATPase_NBD"/>
</dbReference>
<feature type="binding site" evidence="5">
    <location>
        <begin position="206"/>
        <end position="213"/>
    </location>
    <ligand>
        <name>ATP</name>
        <dbReference type="ChEBI" id="CHEBI:30616"/>
    </ligand>
</feature>
<feature type="compositionally biased region" description="Pro residues" evidence="6">
    <location>
        <begin position="1"/>
        <end position="10"/>
    </location>
</feature>
<dbReference type="SMART" id="SM00129">
    <property type="entry name" value="KISc"/>
    <property type="match status" value="1"/>
</dbReference>
<evidence type="ECO:0000256" key="5">
    <source>
        <dbReference type="PROSITE-ProRule" id="PRU00283"/>
    </source>
</evidence>
<feature type="region of interest" description="Disordered" evidence="6">
    <location>
        <begin position="1613"/>
        <end position="1632"/>
    </location>
</feature>
<dbReference type="EMBL" id="JARYMX010000007">
    <property type="protein sequence ID" value="KAJ9542378.1"/>
    <property type="molecule type" value="Genomic_DNA"/>
</dbReference>
<proteinExistence type="inferred from homology"/>
<dbReference type="Proteomes" id="UP001172457">
    <property type="component" value="Chromosome 7"/>
</dbReference>
<dbReference type="SUPFAM" id="SSF53067">
    <property type="entry name" value="Actin-like ATPase domain"/>
    <property type="match status" value="2"/>
</dbReference>
<comment type="subcellular location">
    <subcellularLocation>
        <location evidence="1">Endoplasmic reticulum lumen</location>
    </subcellularLocation>
</comment>
<dbReference type="InterPro" id="IPR036961">
    <property type="entry name" value="Kinesin_motor_dom_sf"/>
</dbReference>
<dbReference type="Gene3D" id="3.90.640.10">
    <property type="entry name" value="Actin, Chain A, domain 4"/>
    <property type="match status" value="1"/>
</dbReference>
<dbReference type="InterPro" id="IPR018181">
    <property type="entry name" value="Heat_shock_70_CS"/>
</dbReference>
<evidence type="ECO:0000313" key="8">
    <source>
        <dbReference type="EMBL" id="KAJ9542378.1"/>
    </source>
</evidence>
<evidence type="ECO:0000256" key="2">
    <source>
        <dbReference type="ARBA" id="ARBA00022741"/>
    </source>
</evidence>
<dbReference type="FunFam" id="3.30.420.40:FF:000004">
    <property type="entry name" value="Molecular chaperone DnaK"/>
    <property type="match status" value="1"/>
</dbReference>
<dbReference type="FunFam" id="3.90.640.10:FF:000002">
    <property type="entry name" value="Heat shock 70 kDa"/>
    <property type="match status" value="1"/>
</dbReference>
<dbReference type="Gene3D" id="2.60.34.10">
    <property type="entry name" value="Substrate Binding Domain Of DNAk, Chain A, domain 1"/>
    <property type="match status" value="1"/>
</dbReference>
<dbReference type="InterPro" id="IPR029047">
    <property type="entry name" value="HSP70_peptide-bd_sf"/>
</dbReference>